<feature type="compositionally biased region" description="Basic and acidic residues" evidence="7">
    <location>
        <begin position="135"/>
        <end position="162"/>
    </location>
</feature>
<evidence type="ECO:0000256" key="6">
    <source>
        <dbReference type="SAM" id="Coils"/>
    </source>
</evidence>
<feature type="compositionally biased region" description="Basic and acidic residues" evidence="7">
    <location>
        <begin position="214"/>
        <end position="230"/>
    </location>
</feature>
<dbReference type="GO" id="GO:0008289">
    <property type="term" value="F:lipid binding"/>
    <property type="evidence" value="ECO:0007669"/>
    <property type="project" value="UniProtKB-KW"/>
</dbReference>
<feature type="domain" description="C2" evidence="8">
    <location>
        <begin position="954"/>
        <end position="1081"/>
    </location>
</feature>
<dbReference type="SUPFAM" id="SSF49562">
    <property type="entry name" value="C2 domain (Calcium/lipid-binding domain, CaLB)"/>
    <property type="match status" value="4"/>
</dbReference>
<dbReference type="InterPro" id="IPR035892">
    <property type="entry name" value="C2_domain_sf"/>
</dbReference>
<reference evidence="10 11" key="1">
    <citation type="submission" date="2017-04" db="EMBL/GenBank/DDBJ databases">
        <title>Genome sequencing of [Candida] sorbophila.</title>
        <authorList>
            <person name="Ahn J.O."/>
        </authorList>
    </citation>
    <scope>NUCLEOTIDE SEQUENCE [LARGE SCALE GENOMIC DNA]</scope>
    <source>
        <strain evidence="10 11">DS02</strain>
    </source>
</reference>
<comment type="subcellular location">
    <subcellularLocation>
        <location evidence="1">Membrane</location>
    </subcellularLocation>
</comment>
<dbReference type="PANTHER" id="PTHR46980">
    <property type="entry name" value="TRICALBIN-1-RELATED"/>
    <property type="match status" value="1"/>
</dbReference>
<keyword evidence="4" id="KW-0446">Lipid-binding</keyword>
<dbReference type="InterPro" id="IPR000008">
    <property type="entry name" value="C2_dom"/>
</dbReference>
<dbReference type="PROSITE" id="PS51847">
    <property type="entry name" value="SMP"/>
    <property type="match status" value="1"/>
</dbReference>
<sequence>MPLFSKNSGSMKKGSGSSSDSQSNGSDKKKHHKSPLQSLKAAGDKLRPHTAVTSTTEQPGASSNDRPAGTSVPIASRANPNARNAGLNEANDDSGPVDPTAPTSADGVPSKSQSNVRPLSQEDSQPTPPDSRGNSARDHSSESVDKDRGQEAEPTIQERAEHQSGPTQKVMQKEDPSDKHAAPAADGTTKGENYEPESMAEKAAQNSDDILEGDNLKASHETESPKEHHGSKPVNIESTAQQKERLEQVQQELQERGDENLHLHATGLDGHLGKPGETAREHVQKDMAKAAKDVPGMHVGTDDPGLPGHDMGPSEITKNVINEDKEASRASETPSSALDKKSEGQADAVSENVDKEKVLKKFGTTQDELADRRARQSDYTGWRQVAGWDKRTVISDGEAQEMLQRSTLLEEYIKDKYFGDWYQNTCIILGTAVLSFLLGHYRFSFPWLTLVLLTAGSVYRTSIRRLRRNYRDDVVRQVNLEKIDDAKESMEWLNAFLVKFWLIYEPSLSLMITQIANEILKEQTPGFIDSLSLKKFTLGTKAPRIEFVRSFPKTDPDVAVMDWSASFTPNDVLDLTARQLKNKVNPKIQLNVRVGKGFVGQSFPILVEDMSFRGTARLRMKMMPKFPHIQTVDVSLLEPPEFDFSLKPIGGDKFGFDIVKTVPGLSKFIKEMVHANLGPMLYAPNAFQVNLEQLMAGVGVMSGVGILSVNIRSAKNLKKDARDGTVDPYVRLMDSQKKEQAHTKIKANTAEPVFNEVLRMIITNTTETQLLEILDFNEQHNDRVIGTFSLPVAKIADGLLEDIRTECIISGGHKSGEITFSAYYAPVQMATADENGDIEEPRDTKAGILNFTVVGARNLDAKFSKVGQLSTYCEIEFDGKLFDTSRVAKSTNSPDYSYNKETIIINKAMTQAVFRIRQSQGKQGPQVGTFRVGLQQLLLENQKEHVWFPLEPPGSGEIQIQTQWKPVVLADGSGGDYIEPVGVARLTIKHADDLRNLEHIGKIDPYVRFLVNKSVVGRTSGFSNNLNPVWNEVHYVPIQNELQTLTLEVMDSEKRASDRSLGSFSIDLSKIMTKDAETNKYKTYISDKEVTNRLVMPNRGPKGTLTYAIEFFPAIPIVAPSARAHILKEKKLVAELEQKKKLTDEEKADLETRRERLQVVGVDMPIEEQLEYKAGVFAFSVDTVTGVEPGQRLRVTADNKPFTIMLSRKARGKRLIVNQSGDTVTGQFPLSSLRFQMVNAKNENDPSAVDREIVLGMQSLLREAYGSPKAFKFGDGEITLSARFFPLPELVIGPEEDISDSGCVEVMLYSASGVRAADSSGTSDPYTSFHVDLNKERIYKSTIVKKTLDPVWNERFRFDVDKVHGSELRAIVWDWDMGNKDDFLGGVAISFDELEPLVWKDFELELGNVRKGKETGGWHSSKHITGTIKLALRFDPGVVHIHEEESEVGKETVTKVGQAGHASVSAAVETISHGPSKVLGGILGRKSIDSSRSDYEVDSDTFSVSIEMVKGVTDVKEVQLRAFLVGGKERELFKSRNVKVQDGDAEYGEDVFEVSAPPGEQIGFKLRSVKGLGRHSEIGQGTAPLTTGRHEIDFGAGERLIISIHK</sequence>
<feature type="compositionally biased region" description="Polar residues" evidence="7">
    <location>
        <begin position="110"/>
        <end position="125"/>
    </location>
</feature>
<keyword evidence="5" id="KW-0472">Membrane</keyword>
<dbReference type="SMART" id="SM00239">
    <property type="entry name" value="C2"/>
    <property type="match status" value="4"/>
</dbReference>
<feature type="compositionally biased region" description="Basic and acidic residues" evidence="7">
    <location>
        <begin position="171"/>
        <end position="181"/>
    </location>
</feature>
<feature type="domain" description="C2" evidence="8">
    <location>
        <begin position="683"/>
        <end position="807"/>
    </location>
</feature>
<keyword evidence="3" id="KW-0445">Lipid transport</keyword>
<evidence type="ECO:0000259" key="9">
    <source>
        <dbReference type="PROSITE" id="PS51847"/>
    </source>
</evidence>
<dbReference type="OrthoDB" id="1029639at2759"/>
<dbReference type="Pfam" id="PF24920">
    <property type="entry name" value="C2_TCB1"/>
    <property type="match status" value="1"/>
</dbReference>
<name>A0A2T0FK07_9ASCO</name>
<gene>
    <name evidence="10" type="ORF">B9G98_02929</name>
</gene>
<keyword evidence="2" id="KW-0813">Transport</keyword>
<feature type="compositionally biased region" description="Basic and acidic residues" evidence="7">
    <location>
        <begin position="271"/>
        <end position="292"/>
    </location>
</feature>
<dbReference type="CDD" id="cd04045">
    <property type="entry name" value="C2C_Tricalbin-like"/>
    <property type="match status" value="1"/>
</dbReference>
<dbReference type="GO" id="GO:0006869">
    <property type="term" value="P:lipid transport"/>
    <property type="evidence" value="ECO:0007669"/>
    <property type="project" value="UniProtKB-KW"/>
</dbReference>
<dbReference type="Pfam" id="PF00168">
    <property type="entry name" value="C2"/>
    <property type="match status" value="4"/>
</dbReference>
<evidence type="ECO:0000313" key="10">
    <source>
        <dbReference type="EMBL" id="PRT55309.1"/>
    </source>
</evidence>
<accession>A0A2T0FK07</accession>
<evidence type="ECO:0000256" key="1">
    <source>
        <dbReference type="ARBA" id="ARBA00004370"/>
    </source>
</evidence>
<feature type="coiled-coil region" evidence="6">
    <location>
        <begin position="1126"/>
        <end position="1153"/>
    </location>
</feature>
<feature type="compositionally biased region" description="Polar residues" evidence="7">
    <location>
        <begin position="51"/>
        <end position="65"/>
    </location>
</feature>
<organism evidence="10 11">
    <name type="scientific">Wickerhamiella sorbophila</name>
    <dbReference type="NCBI Taxonomy" id="45607"/>
    <lineage>
        <taxon>Eukaryota</taxon>
        <taxon>Fungi</taxon>
        <taxon>Dikarya</taxon>
        <taxon>Ascomycota</taxon>
        <taxon>Saccharomycotina</taxon>
        <taxon>Dipodascomycetes</taxon>
        <taxon>Dipodascales</taxon>
        <taxon>Trichomonascaceae</taxon>
        <taxon>Wickerhamiella</taxon>
    </lineage>
</organism>
<dbReference type="RefSeq" id="XP_024665254.1">
    <property type="nucleotide sequence ID" value="XM_024809486.1"/>
</dbReference>
<comment type="caution">
    <text evidence="10">The sequence shown here is derived from an EMBL/GenBank/DDBJ whole genome shotgun (WGS) entry which is preliminary data.</text>
</comment>
<evidence type="ECO:0000259" key="8">
    <source>
        <dbReference type="PROSITE" id="PS50004"/>
    </source>
</evidence>
<dbReference type="GO" id="GO:0016020">
    <property type="term" value="C:membrane"/>
    <property type="evidence" value="ECO:0007669"/>
    <property type="project" value="UniProtKB-SubCell"/>
</dbReference>
<dbReference type="InterPro" id="IPR056910">
    <property type="entry name" value="TCB1-3_C2"/>
</dbReference>
<dbReference type="STRING" id="45607.A0A2T0FK07"/>
<evidence type="ECO:0000256" key="3">
    <source>
        <dbReference type="ARBA" id="ARBA00023055"/>
    </source>
</evidence>
<evidence type="ECO:0000256" key="7">
    <source>
        <dbReference type="SAM" id="MobiDB-lite"/>
    </source>
</evidence>
<evidence type="ECO:0000256" key="5">
    <source>
        <dbReference type="ARBA" id="ARBA00023136"/>
    </source>
</evidence>
<feature type="compositionally biased region" description="Basic and acidic residues" evidence="7">
    <location>
        <begin position="242"/>
        <end position="262"/>
    </location>
</feature>
<dbReference type="InterPro" id="IPR037762">
    <property type="entry name" value="C2C_Tricalbin"/>
</dbReference>
<proteinExistence type="predicted"/>
<dbReference type="Proteomes" id="UP000238350">
    <property type="component" value="Unassembled WGS sequence"/>
</dbReference>
<dbReference type="Pfam" id="PF25669">
    <property type="entry name" value="SMP_MUG190-like"/>
    <property type="match status" value="1"/>
</dbReference>
<evidence type="ECO:0000313" key="11">
    <source>
        <dbReference type="Proteomes" id="UP000238350"/>
    </source>
</evidence>
<feature type="domain" description="SMP-LTD" evidence="9">
    <location>
        <begin position="486"/>
        <end position="692"/>
    </location>
</feature>
<dbReference type="Gene3D" id="2.60.40.150">
    <property type="entry name" value="C2 domain"/>
    <property type="match status" value="4"/>
</dbReference>
<feature type="domain" description="C2" evidence="8">
    <location>
        <begin position="1286"/>
        <end position="1404"/>
    </location>
</feature>
<dbReference type="InterPro" id="IPR052455">
    <property type="entry name" value="Tricalbin_domain"/>
</dbReference>
<feature type="compositionally biased region" description="Low complexity" evidence="7">
    <location>
        <begin position="1"/>
        <end position="25"/>
    </location>
</feature>
<feature type="region of interest" description="Disordered" evidence="7">
    <location>
        <begin position="1"/>
        <end position="352"/>
    </location>
</feature>
<evidence type="ECO:0000256" key="4">
    <source>
        <dbReference type="ARBA" id="ARBA00023121"/>
    </source>
</evidence>
<evidence type="ECO:0000256" key="2">
    <source>
        <dbReference type="ARBA" id="ARBA00022448"/>
    </source>
</evidence>
<dbReference type="PROSITE" id="PS50004">
    <property type="entry name" value="C2"/>
    <property type="match status" value="4"/>
</dbReference>
<dbReference type="CDD" id="cd21678">
    <property type="entry name" value="SMP_TCB"/>
    <property type="match status" value="1"/>
</dbReference>
<dbReference type="EMBL" id="NDIQ01000021">
    <property type="protein sequence ID" value="PRT55309.1"/>
    <property type="molecule type" value="Genomic_DNA"/>
</dbReference>
<dbReference type="GeneID" id="36516677"/>
<dbReference type="GO" id="GO:0061817">
    <property type="term" value="P:endoplasmic reticulum-plasma membrane tethering"/>
    <property type="evidence" value="ECO:0007669"/>
    <property type="project" value="InterPro"/>
</dbReference>
<dbReference type="InterPro" id="IPR031468">
    <property type="entry name" value="SMP_LBD"/>
</dbReference>
<dbReference type="PRINTS" id="PR00360">
    <property type="entry name" value="C2DOMAIN"/>
</dbReference>
<feature type="domain" description="C2" evidence="8">
    <location>
        <begin position="830"/>
        <end position="948"/>
    </location>
</feature>
<keyword evidence="6" id="KW-0175">Coiled coil</keyword>
<protein>
    <submittedName>
        <fullName evidence="10">Tricalbin-1</fullName>
    </submittedName>
</protein>
<keyword evidence="11" id="KW-1185">Reference proteome</keyword>
<dbReference type="PANTHER" id="PTHR46980:SF2">
    <property type="entry name" value="TRICALBIN-1-RELATED"/>
    <property type="match status" value="1"/>
</dbReference>